<dbReference type="PATRIC" id="fig|1235795.3.peg.3706"/>
<comment type="subcellular location">
    <subcellularLocation>
        <location evidence="1 6">Cytoplasm</location>
        <location evidence="1 6">Cytosol</location>
    </subcellularLocation>
</comment>
<dbReference type="HOGENOM" id="CLU_080373_3_2_9"/>
<dbReference type="AlphaFoldDB" id="R9L6R8"/>
<name>R9L6R8_9BACL</name>
<gene>
    <name evidence="7" type="ORF">C812_03742</name>
</gene>
<dbReference type="SUPFAM" id="SSF101116">
    <property type="entry name" value="Flagellar export chaperone FliS"/>
    <property type="match status" value="1"/>
</dbReference>
<dbReference type="EMBL" id="ASSZ01000034">
    <property type="protein sequence ID" value="EOS54111.1"/>
    <property type="molecule type" value="Genomic_DNA"/>
</dbReference>
<evidence type="ECO:0000256" key="4">
    <source>
        <dbReference type="ARBA" id="ARBA00022795"/>
    </source>
</evidence>
<dbReference type="Gene3D" id="1.20.120.340">
    <property type="entry name" value="Flagellar protein FliS"/>
    <property type="match status" value="1"/>
</dbReference>
<reference evidence="7 8" key="1">
    <citation type="submission" date="2013-04" db="EMBL/GenBank/DDBJ databases">
        <title>The Genome Sequence of Paenibacillus barengoltzii G22.</title>
        <authorList>
            <consortium name="The Broad Institute Genomics Platform"/>
            <consortium name="The Broad Institute Genome Sequencing Center for Infectious Disease"/>
            <person name="Earl A."/>
            <person name="Xavier R."/>
            <person name="Elson C."/>
            <person name="Duck W."/>
            <person name="Walker B."/>
            <person name="Young S."/>
            <person name="Zeng Q."/>
            <person name="Gargeya S."/>
            <person name="Fitzgerald M."/>
            <person name="Haas B."/>
            <person name="Abouelleil A."/>
            <person name="Allen A.W."/>
            <person name="Alvarado L."/>
            <person name="Arachchi H.M."/>
            <person name="Berlin A.M."/>
            <person name="Chapman S.B."/>
            <person name="Gainer-Dewar J."/>
            <person name="Goldberg J."/>
            <person name="Griggs A."/>
            <person name="Gujja S."/>
            <person name="Hansen M."/>
            <person name="Howarth C."/>
            <person name="Imamovic A."/>
            <person name="Ireland A."/>
            <person name="Larimer J."/>
            <person name="McCowan C."/>
            <person name="Murphy C."/>
            <person name="Pearson M."/>
            <person name="Poon T.W."/>
            <person name="Priest M."/>
            <person name="Roberts A."/>
            <person name="Saif S."/>
            <person name="Shea T."/>
            <person name="Sisk P."/>
            <person name="Sykes S."/>
            <person name="Wortman J."/>
            <person name="Nusbaum C."/>
            <person name="Birren B."/>
        </authorList>
    </citation>
    <scope>NUCLEOTIDE SEQUENCE [LARGE SCALE GENOMIC DNA]</scope>
    <source>
        <strain evidence="7 8">G22</strain>
    </source>
</reference>
<keyword evidence="7" id="KW-0969">Cilium</keyword>
<evidence type="ECO:0000256" key="5">
    <source>
        <dbReference type="ARBA" id="ARBA00023186"/>
    </source>
</evidence>
<evidence type="ECO:0000256" key="1">
    <source>
        <dbReference type="ARBA" id="ARBA00004514"/>
    </source>
</evidence>
<dbReference type="PIRSF" id="PIRSF039090">
    <property type="entry name" value="Flis"/>
    <property type="match status" value="1"/>
</dbReference>
<dbReference type="Pfam" id="PF02561">
    <property type="entry name" value="FliS"/>
    <property type="match status" value="1"/>
</dbReference>
<evidence type="ECO:0000313" key="8">
    <source>
        <dbReference type="Proteomes" id="UP000019598"/>
    </source>
</evidence>
<evidence type="ECO:0000256" key="3">
    <source>
        <dbReference type="ARBA" id="ARBA00022490"/>
    </source>
</evidence>
<dbReference type="GeneID" id="43346657"/>
<proteinExistence type="inferred from homology"/>
<keyword evidence="7" id="KW-0966">Cell projection</keyword>
<accession>R9L6R8</accession>
<evidence type="ECO:0000256" key="6">
    <source>
        <dbReference type="PIRNR" id="PIRNR039090"/>
    </source>
</evidence>
<dbReference type="CDD" id="cd16098">
    <property type="entry name" value="FliS"/>
    <property type="match status" value="1"/>
</dbReference>
<sequence length="132" mass="15229">MKINLQAQNNYLHTKIQTSSPGQLTLMLYNGCIKFIKLAVQSMERHDMEGKHLNFVKAQNIIDELQATLNMEYELSMQLYSLYTYINEKLFEANVKLDVNAAEESIQLLTELRDTWAEALKLTSNGEKVKVQ</sequence>
<dbReference type="STRING" id="1235795.C812_03742"/>
<dbReference type="GO" id="GO:0005829">
    <property type="term" value="C:cytosol"/>
    <property type="evidence" value="ECO:0007669"/>
    <property type="project" value="UniProtKB-SubCell"/>
</dbReference>
<keyword evidence="5" id="KW-0143">Chaperone</keyword>
<dbReference type="NCBIfam" id="TIGR00208">
    <property type="entry name" value="fliS"/>
    <property type="match status" value="1"/>
</dbReference>
<dbReference type="InterPro" id="IPR036584">
    <property type="entry name" value="FliS_sf"/>
</dbReference>
<comment type="caution">
    <text evidence="7">The sequence shown here is derived from an EMBL/GenBank/DDBJ whole genome shotgun (WGS) entry which is preliminary data.</text>
</comment>
<keyword evidence="4 6" id="KW-1005">Bacterial flagellum biogenesis</keyword>
<keyword evidence="7" id="KW-0282">Flagellum</keyword>
<dbReference type="PANTHER" id="PTHR34773">
    <property type="entry name" value="FLAGELLAR SECRETION CHAPERONE FLIS"/>
    <property type="match status" value="1"/>
</dbReference>
<dbReference type="GO" id="GO:0071973">
    <property type="term" value="P:bacterial-type flagellum-dependent cell motility"/>
    <property type="evidence" value="ECO:0007669"/>
    <property type="project" value="TreeGrafter"/>
</dbReference>
<dbReference type="RefSeq" id="WP_016314128.1">
    <property type="nucleotide sequence ID" value="NZ_KE159655.1"/>
</dbReference>
<organism evidence="7 8">
    <name type="scientific">Paenibacillus barengoltzii G22</name>
    <dbReference type="NCBI Taxonomy" id="1235795"/>
    <lineage>
        <taxon>Bacteria</taxon>
        <taxon>Bacillati</taxon>
        <taxon>Bacillota</taxon>
        <taxon>Bacilli</taxon>
        <taxon>Bacillales</taxon>
        <taxon>Paenibacillaceae</taxon>
        <taxon>Paenibacillus</taxon>
    </lineage>
</organism>
<comment type="similarity">
    <text evidence="2 6">Belongs to the FliS family.</text>
</comment>
<dbReference type="Proteomes" id="UP000019598">
    <property type="component" value="Unassembled WGS sequence"/>
</dbReference>
<keyword evidence="3 6" id="KW-0963">Cytoplasm</keyword>
<evidence type="ECO:0000313" key="7">
    <source>
        <dbReference type="EMBL" id="EOS54111.1"/>
    </source>
</evidence>
<protein>
    <recommendedName>
        <fullName evidence="6">Flagellar secretion chaperone FliS</fullName>
    </recommendedName>
</protein>
<dbReference type="GO" id="GO:0044780">
    <property type="term" value="P:bacterial-type flagellum assembly"/>
    <property type="evidence" value="ECO:0007669"/>
    <property type="project" value="InterPro"/>
</dbReference>
<dbReference type="PANTHER" id="PTHR34773:SF1">
    <property type="entry name" value="FLAGELLAR SECRETION CHAPERONE FLIS"/>
    <property type="match status" value="1"/>
</dbReference>
<dbReference type="InterPro" id="IPR003713">
    <property type="entry name" value="FliS"/>
</dbReference>
<evidence type="ECO:0000256" key="2">
    <source>
        <dbReference type="ARBA" id="ARBA00008787"/>
    </source>
</evidence>